<evidence type="ECO:0000313" key="1">
    <source>
        <dbReference type="EMBL" id="GAI56957.1"/>
    </source>
</evidence>
<proteinExistence type="predicted"/>
<dbReference type="AlphaFoldDB" id="X1PL58"/>
<reference evidence="1" key="1">
    <citation type="journal article" date="2014" name="Front. Microbiol.">
        <title>High frequency of phylogenetically diverse reductive dehalogenase-homologous genes in deep subseafloor sedimentary metagenomes.</title>
        <authorList>
            <person name="Kawai M."/>
            <person name="Futagami T."/>
            <person name="Toyoda A."/>
            <person name="Takaki Y."/>
            <person name="Nishi S."/>
            <person name="Hori S."/>
            <person name="Arai W."/>
            <person name="Tsubouchi T."/>
            <person name="Morono Y."/>
            <person name="Uchiyama I."/>
            <person name="Ito T."/>
            <person name="Fujiyama A."/>
            <person name="Inagaki F."/>
            <person name="Takami H."/>
        </authorList>
    </citation>
    <scope>NUCLEOTIDE SEQUENCE</scope>
    <source>
        <strain evidence="1">Expedition CK06-06</strain>
    </source>
</reference>
<comment type="caution">
    <text evidence="1">The sequence shown here is derived from an EMBL/GenBank/DDBJ whole genome shotgun (WGS) entry which is preliminary data.</text>
</comment>
<dbReference type="EMBL" id="BARV01038068">
    <property type="protein sequence ID" value="GAI56957.1"/>
    <property type="molecule type" value="Genomic_DNA"/>
</dbReference>
<name>X1PL58_9ZZZZ</name>
<sequence>MNSSFEIYVEVYPTDPSMFVNVSSTNTPKIWNYSGEYSTAENITGFENELNEALEICSPDGEGYCNISFIVHSDSEGELKLSDLKIYYEIIDNPPNVTLVSPLDKNVSSIGNVTFVCNMTDDEGLFNVTLYTNINGTW</sequence>
<organism evidence="1">
    <name type="scientific">marine sediment metagenome</name>
    <dbReference type="NCBI Taxonomy" id="412755"/>
    <lineage>
        <taxon>unclassified sequences</taxon>
        <taxon>metagenomes</taxon>
        <taxon>ecological metagenomes</taxon>
    </lineage>
</organism>
<accession>X1PL58</accession>
<protein>
    <submittedName>
        <fullName evidence="1">Uncharacterized protein</fullName>
    </submittedName>
</protein>
<gene>
    <name evidence="1" type="ORF">S06H3_58747</name>
</gene>